<feature type="transmembrane region" description="Helical" evidence="1">
    <location>
        <begin position="12"/>
        <end position="32"/>
    </location>
</feature>
<feature type="transmembrane region" description="Helical" evidence="1">
    <location>
        <begin position="117"/>
        <end position="136"/>
    </location>
</feature>
<feature type="transmembrane region" description="Helical" evidence="1">
    <location>
        <begin position="349"/>
        <end position="367"/>
    </location>
</feature>
<feature type="transmembrane region" description="Helical" evidence="1">
    <location>
        <begin position="276"/>
        <end position="294"/>
    </location>
</feature>
<keyword evidence="1" id="KW-0812">Transmembrane</keyword>
<feature type="transmembrane region" description="Helical" evidence="1">
    <location>
        <begin position="168"/>
        <end position="185"/>
    </location>
</feature>
<keyword evidence="1" id="KW-0472">Membrane</keyword>
<feature type="transmembrane region" description="Helical" evidence="1">
    <location>
        <begin position="215"/>
        <end position="235"/>
    </location>
</feature>
<feature type="transmembrane region" description="Helical" evidence="1">
    <location>
        <begin position="191"/>
        <end position="208"/>
    </location>
</feature>
<dbReference type="RefSeq" id="WP_091119371.1">
    <property type="nucleotide sequence ID" value="NZ_FOLB01000001.1"/>
</dbReference>
<evidence type="ECO:0000313" key="3">
    <source>
        <dbReference type="Proteomes" id="UP000198832"/>
    </source>
</evidence>
<evidence type="ECO:0000256" key="1">
    <source>
        <dbReference type="SAM" id="Phobius"/>
    </source>
</evidence>
<organism evidence="2 3">
    <name type="scientific">Nocardioides terrae</name>
    <dbReference type="NCBI Taxonomy" id="574651"/>
    <lineage>
        <taxon>Bacteria</taxon>
        <taxon>Bacillati</taxon>
        <taxon>Actinomycetota</taxon>
        <taxon>Actinomycetes</taxon>
        <taxon>Propionibacteriales</taxon>
        <taxon>Nocardioidaceae</taxon>
        <taxon>Nocardioides</taxon>
    </lineage>
</organism>
<keyword evidence="3" id="KW-1185">Reference proteome</keyword>
<proteinExistence type="predicted"/>
<feature type="transmembrane region" description="Helical" evidence="1">
    <location>
        <begin position="142"/>
        <end position="161"/>
    </location>
</feature>
<evidence type="ECO:0008006" key="4">
    <source>
        <dbReference type="Google" id="ProtNLM"/>
    </source>
</evidence>
<feature type="transmembrane region" description="Helical" evidence="1">
    <location>
        <begin position="88"/>
        <end position="110"/>
    </location>
</feature>
<keyword evidence="1" id="KW-1133">Transmembrane helix</keyword>
<dbReference type="OrthoDB" id="3778591at2"/>
<evidence type="ECO:0000313" key="2">
    <source>
        <dbReference type="EMBL" id="SFB75110.1"/>
    </source>
</evidence>
<gene>
    <name evidence="2" type="ORF">SAMN04487968_101307</name>
</gene>
<sequence length="496" mass="51846">MRTEVPGYLLGIRTAPLPAATTVVLALLTAVARLPFLGQPLSPDEAGFLMVGGQWSPGSSLYGDYWVDRPPLIIGIFGLADHLGGATALRLVGVVAVVIAVCLAAAVGRVGAPDRRWAPTLAAATAAVFLSTPLFGTRQVNGELLAAPLVLGGLVALLVALRRGRRAVVWWVAAGALATAAVAVKQSMADVAVASVAALLWQVRTVGIRRSAYDALGLAGGAVLTTLVLVGWAAARGTDPGALWEAVVSFRFKAAEVISGDDPAATDRRMHSMVDALVASAAPVLVLVPLLPVARARQRGPLPLVAAVVLLWETVGIVGGGSYWWHYLIGTVPGLVLLVVALARHRPGLQVVAAVVVAYAAVVGAQVTDAYPGLTRGQREIDTAAGRFAELTRPGDTAVVAFGTASILRRAGVSSPYRYLWSLPVRVRDPHLAGLTAVLRSSHRPTWVVVQGTSLDSWAIDAGTAQEELDRRYRLVAAQGEWHFFRAVGTHGTLTG</sequence>
<dbReference type="EMBL" id="FOLB01000001">
    <property type="protein sequence ID" value="SFB75110.1"/>
    <property type="molecule type" value="Genomic_DNA"/>
</dbReference>
<feature type="transmembrane region" description="Helical" evidence="1">
    <location>
        <begin position="324"/>
        <end position="342"/>
    </location>
</feature>
<accession>A0A1I1DQZ6</accession>
<dbReference type="Proteomes" id="UP000198832">
    <property type="component" value="Unassembled WGS sequence"/>
</dbReference>
<name>A0A1I1DQZ6_9ACTN</name>
<reference evidence="2 3" key="1">
    <citation type="submission" date="2016-10" db="EMBL/GenBank/DDBJ databases">
        <authorList>
            <person name="de Groot N.N."/>
        </authorList>
    </citation>
    <scope>NUCLEOTIDE SEQUENCE [LARGE SCALE GENOMIC DNA]</scope>
    <source>
        <strain evidence="2 3">CGMCC 1.7056</strain>
    </source>
</reference>
<dbReference type="AlphaFoldDB" id="A0A1I1DQZ6"/>
<feature type="transmembrane region" description="Helical" evidence="1">
    <location>
        <begin position="301"/>
        <end position="318"/>
    </location>
</feature>
<dbReference type="STRING" id="574651.SAMN04487968_101307"/>
<protein>
    <recommendedName>
        <fullName evidence="4">Dolichyl-phosphate-mannose-protein mannosyltransferase</fullName>
    </recommendedName>
</protein>